<evidence type="ECO:0008006" key="3">
    <source>
        <dbReference type="Google" id="ProtNLM"/>
    </source>
</evidence>
<protein>
    <recommendedName>
        <fullName evidence="3">Carboxymuconolactone decarboxylase family protein</fullName>
    </recommendedName>
</protein>
<accession>A0A1S1L699</accession>
<organism evidence="1 2">
    <name type="scientific">Mycobacteroides franklinii</name>
    <dbReference type="NCBI Taxonomy" id="948102"/>
    <lineage>
        <taxon>Bacteria</taxon>
        <taxon>Bacillati</taxon>
        <taxon>Actinomycetota</taxon>
        <taxon>Actinomycetes</taxon>
        <taxon>Mycobacteriales</taxon>
        <taxon>Mycobacteriaceae</taxon>
        <taxon>Mycobacteroides</taxon>
    </lineage>
</organism>
<dbReference type="SUPFAM" id="SSF69118">
    <property type="entry name" value="AhpD-like"/>
    <property type="match status" value="1"/>
</dbReference>
<dbReference type="RefSeq" id="WP_070937738.1">
    <property type="nucleotide sequence ID" value="NZ_MLIK01000019.1"/>
</dbReference>
<dbReference type="AlphaFoldDB" id="A0A1S1L699"/>
<comment type="caution">
    <text evidence="1">The sequence shown here is derived from an EMBL/GenBank/DDBJ whole genome shotgun (WGS) entry which is preliminary data.</text>
</comment>
<dbReference type="STRING" id="948102.BKG76_11405"/>
<dbReference type="InterPro" id="IPR029032">
    <property type="entry name" value="AhpD-like"/>
</dbReference>
<dbReference type="EMBL" id="MLIK01000019">
    <property type="protein sequence ID" value="OHU21271.1"/>
    <property type="molecule type" value="Genomic_DNA"/>
</dbReference>
<reference evidence="1 2" key="1">
    <citation type="submission" date="2016-10" db="EMBL/GenBank/DDBJ databases">
        <title>Evaluation of Human, Veterinary and Environmental Mycobacterium chelonae Isolates by Core Genome Phylogenomic Analysis, Targeted Gene Comparison, and Anti-microbial Susceptibility Patterns: A Tale of Mistaken Identities.</title>
        <authorList>
            <person name="Fogelson S.B."/>
            <person name="Camus A.C."/>
            <person name="Lorenz W."/>
            <person name="Vasireddy R."/>
            <person name="Vasireddy S."/>
            <person name="Smith T."/>
            <person name="Brown-Elliott B.A."/>
            <person name="Wallace R.J.Jr."/>
            <person name="Hasan N.A."/>
            <person name="Reischl U."/>
            <person name="Sanchez S."/>
        </authorList>
    </citation>
    <scope>NUCLEOTIDE SEQUENCE [LARGE SCALE GENOMIC DNA]</scope>
    <source>
        <strain evidence="1 2">1559</strain>
    </source>
</reference>
<dbReference type="GeneID" id="57167406"/>
<gene>
    <name evidence="1" type="ORF">BKG76_11405</name>
</gene>
<name>A0A1S1L699_9MYCO</name>
<dbReference type="OrthoDB" id="4704294at2"/>
<evidence type="ECO:0000313" key="2">
    <source>
        <dbReference type="Proteomes" id="UP000179616"/>
    </source>
</evidence>
<proteinExistence type="predicted"/>
<sequence length="173" mass="18951">MPVAPELDVLTPAQKAIYERFPTNITRYLVLAEASAEPYLDLGKSFRYSTLAPQDRETVILRVGGLLDNPYEAMQHKGIALSLGLEATVVEKLLTKATDFDSPKIARLVAYVDAAVHNSVVPEIVEVLASDFSDRQIAEIALLTGHYVMTSIFLKSLDVPLDAQPAAWGDVPR</sequence>
<dbReference type="PANTHER" id="PTHR34846:SF11">
    <property type="entry name" value="4-CARBOXYMUCONOLACTONE DECARBOXYLASE FAMILY PROTEIN (AFU_ORTHOLOGUE AFUA_6G11590)"/>
    <property type="match status" value="1"/>
</dbReference>
<evidence type="ECO:0000313" key="1">
    <source>
        <dbReference type="EMBL" id="OHU21271.1"/>
    </source>
</evidence>
<dbReference type="Gene3D" id="1.20.1290.10">
    <property type="entry name" value="AhpD-like"/>
    <property type="match status" value="1"/>
</dbReference>
<dbReference type="PANTHER" id="PTHR34846">
    <property type="entry name" value="4-CARBOXYMUCONOLACTONE DECARBOXYLASE FAMILY PROTEIN (AFU_ORTHOLOGUE AFUA_6G11590)"/>
    <property type="match status" value="1"/>
</dbReference>
<dbReference type="Proteomes" id="UP000179616">
    <property type="component" value="Unassembled WGS sequence"/>
</dbReference>